<dbReference type="RefSeq" id="WP_377256725.1">
    <property type="nucleotide sequence ID" value="NZ_JBHLUH010000061.1"/>
</dbReference>
<dbReference type="EMBL" id="JBHLUH010000061">
    <property type="protein sequence ID" value="MFC0531749.1"/>
    <property type="molecule type" value="Genomic_DNA"/>
</dbReference>
<feature type="domain" description="ABC transporter" evidence="4">
    <location>
        <begin position="5"/>
        <end position="246"/>
    </location>
</feature>
<evidence type="ECO:0000256" key="2">
    <source>
        <dbReference type="ARBA" id="ARBA00022741"/>
    </source>
</evidence>
<accession>A0ABV6MB58</accession>
<dbReference type="Pfam" id="PF12399">
    <property type="entry name" value="BCA_ABC_TP_C"/>
    <property type="match status" value="1"/>
</dbReference>
<keyword evidence="3 5" id="KW-0067">ATP-binding</keyword>
<gene>
    <name evidence="5" type="ORF">ACFFIA_29290</name>
</gene>
<dbReference type="PROSITE" id="PS50893">
    <property type="entry name" value="ABC_TRANSPORTER_2"/>
    <property type="match status" value="1"/>
</dbReference>
<evidence type="ECO:0000313" key="5">
    <source>
        <dbReference type="EMBL" id="MFC0531749.1"/>
    </source>
</evidence>
<dbReference type="InterPro" id="IPR003593">
    <property type="entry name" value="AAA+_ATPase"/>
</dbReference>
<dbReference type="InterPro" id="IPR027417">
    <property type="entry name" value="P-loop_NTPase"/>
</dbReference>
<evidence type="ECO:0000313" key="6">
    <source>
        <dbReference type="Proteomes" id="UP001589867"/>
    </source>
</evidence>
<protein>
    <submittedName>
        <fullName evidence="5">ABC transporter ATP-binding protein</fullName>
    </submittedName>
</protein>
<keyword evidence="2" id="KW-0547">Nucleotide-binding</keyword>
<dbReference type="PANTHER" id="PTHR45772">
    <property type="entry name" value="CONSERVED COMPONENT OF ABC TRANSPORTER FOR NATURAL AMINO ACIDS-RELATED"/>
    <property type="match status" value="1"/>
</dbReference>
<name>A0ABV6MB58_9ACTN</name>
<sequence length="258" mass="27786">MSDALQIEGLTRAYGALRAVDEVTLTVRAGARHALIGPNGAGKSTMFKLLSGEVRPTAGRIRYFGTDITRLSQPRRARMRISQTYQHSSVFMPLTVLENVALAAQRVQNIGTVWWRGADRYPDRTAAALESLAAVGLGDRAGALASSLSHGERRQLELALALVCRPRLLLLDEPTAGMSATESAAFVDLVRTLPDDLTVIVVEHDLDVVFSLATDISVLHHGQLLATGTPEQVSADPGVQEAYLSWTVADDDDLEVSS</sequence>
<dbReference type="PANTHER" id="PTHR45772:SF3">
    <property type="entry name" value="ABC TRANSPORTER ATP-BINDING PROTEIN"/>
    <property type="match status" value="1"/>
</dbReference>
<dbReference type="SMART" id="SM00382">
    <property type="entry name" value="AAA"/>
    <property type="match status" value="1"/>
</dbReference>
<dbReference type="GO" id="GO:0005524">
    <property type="term" value="F:ATP binding"/>
    <property type="evidence" value="ECO:0007669"/>
    <property type="project" value="UniProtKB-KW"/>
</dbReference>
<dbReference type="InterPro" id="IPR032823">
    <property type="entry name" value="BCA_ABC_TP_C"/>
</dbReference>
<dbReference type="Pfam" id="PF00005">
    <property type="entry name" value="ABC_tran"/>
    <property type="match status" value="1"/>
</dbReference>
<dbReference type="InterPro" id="IPR003439">
    <property type="entry name" value="ABC_transporter-like_ATP-bd"/>
</dbReference>
<dbReference type="Proteomes" id="UP001589867">
    <property type="component" value="Unassembled WGS sequence"/>
</dbReference>
<evidence type="ECO:0000256" key="3">
    <source>
        <dbReference type="ARBA" id="ARBA00022840"/>
    </source>
</evidence>
<organism evidence="5 6">
    <name type="scientific">Phytohabitans kaempferiae</name>
    <dbReference type="NCBI Taxonomy" id="1620943"/>
    <lineage>
        <taxon>Bacteria</taxon>
        <taxon>Bacillati</taxon>
        <taxon>Actinomycetota</taxon>
        <taxon>Actinomycetes</taxon>
        <taxon>Micromonosporales</taxon>
        <taxon>Micromonosporaceae</taxon>
    </lineage>
</organism>
<proteinExistence type="predicted"/>
<dbReference type="SUPFAM" id="SSF52540">
    <property type="entry name" value="P-loop containing nucleoside triphosphate hydrolases"/>
    <property type="match status" value="1"/>
</dbReference>
<dbReference type="InterPro" id="IPR051120">
    <property type="entry name" value="ABC_AA/LPS_Transport"/>
</dbReference>
<reference evidence="5 6" key="1">
    <citation type="submission" date="2024-09" db="EMBL/GenBank/DDBJ databases">
        <authorList>
            <person name="Sun Q."/>
            <person name="Mori K."/>
        </authorList>
    </citation>
    <scope>NUCLEOTIDE SEQUENCE [LARGE SCALE GENOMIC DNA]</scope>
    <source>
        <strain evidence="5 6">TBRC 3947</strain>
    </source>
</reference>
<comment type="caution">
    <text evidence="5">The sequence shown here is derived from an EMBL/GenBank/DDBJ whole genome shotgun (WGS) entry which is preliminary data.</text>
</comment>
<keyword evidence="1" id="KW-0813">Transport</keyword>
<evidence type="ECO:0000256" key="1">
    <source>
        <dbReference type="ARBA" id="ARBA00022448"/>
    </source>
</evidence>
<dbReference type="CDD" id="cd03219">
    <property type="entry name" value="ABC_Mj1267_LivG_branched"/>
    <property type="match status" value="1"/>
</dbReference>
<dbReference type="Gene3D" id="3.40.50.300">
    <property type="entry name" value="P-loop containing nucleotide triphosphate hydrolases"/>
    <property type="match status" value="1"/>
</dbReference>
<keyword evidence="6" id="KW-1185">Reference proteome</keyword>
<evidence type="ECO:0000259" key="4">
    <source>
        <dbReference type="PROSITE" id="PS50893"/>
    </source>
</evidence>